<dbReference type="SUPFAM" id="SSF47090">
    <property type="entry name" value="PGBD-like"/>
    <property type="match status" value="1"/>
</dbReference>
<evidence type="ECO:0000313" key="4">
    <source>
        <dbReference type="EMBL" id="SDF46641.1"/>
    </source>
</evidence>
<name>A0A1G7LB57_9RHOB</name>
<dbReference type="InterPro" id="IPR036365">
    <property type="entry name" value="PGBD-like_sf"/>
</dbReference>
<dbReference type="InterPro" id="IPR009003">
    <property type="entry name" value="Peptidase_S1_PA"/>
</dbReference>
<evidence type="ECO:0000313" key="5">
    <source>
        <dbReference type="Proteomes" id="UP000199399"/>
    </source>
</evidence>
<dbReference type="Proteomes" id="UP000199399">
    <property type="component" value="Unassembled WGS sequence"/>
</dbReference>
<dbReference type="STRING" id="218672.SAMN04489759_102252"/>
<feature type="compositionally biased region" description="Basic and acidic residues" evidence="1">
    <location>
        <begin position="186"/>
        <end position="197"/>
    </location>
</feature>
<accession>A0A1G7LB57</accession>
<feature type="region of interest" description="Disordered" evidence="1">
    <location>
        <begin position="122"/>
        <end position="197"/>
    </location>
</feature>
<dbReference type="AlphaFoldDB" id="A0A1G7LB57"/>
<dbReference type="OrthoDB" id="6810892at2"/>
<feature type="chain" id="PRO_5011706880" evidence="2">
    <location>
        <begin position="26"/>
        <end position="621"/>
    </location>
</feature>
<sequence>MKRFLFAPVAVFLALSLSLASFARAQSAEDIVWVQIEALPSLAEATDRARAYDTLLDDVSGFSLGGGWYGIAVGPYRRADAQLVRRSYVRDGLVPRDSFIQQSSRFRQQFWPVGANVLDTDQVDPPANVAPGTQEEVASGSNTPSVTTTPLDPATGAEEDSTTVADNSTAAEPETTTPAEPEETLAEARRSERELDGQERRALQIALKWAGFYDAAIDGAFGRGTRGSMRAWQEANGYEGTGVLTTRQRAALLGQYNAVLNGLGMEVVRDDKAGIEIVMPTAEVSFTRYEPPFAHYDESGNIGARVLLISQPGDRDTLYGLYDIMQTLEIVPLEGPRERKRDSFELIGENGSIVSQTQVSLENGQIKGFTLIWPAGDEDRRRRVVAEMSQSLTRLPGVLDPAAGDSEAQAIDLVAGLQIRQPKISRSGFFVDTKGTVVTTNEVVGACTRVTLDEDTEAQVLVSDKDSGLALLKPESTLAPLAVAQFSSQAPRLQSEVSVAGYSYGGVLSAATLTFGNLSDLKGLNGEEGLKRLDMKAQPGDAGGPVFDERGHVVGMLLPRAEGDRKLPEDVSFALDSAAIRGAAQEAGISLETGQGAATTIAPRDLTLQAQGMTVLVSCWE</sequence>
<feature type="domain" description="Peptidoglycan binding-like" evidence="3">
    <location>
        <begin position="197"/>
        <end position="252"/>
    </location>
</feature>
<gene>
    <name evidence="4" type="ORF">SAMN04489759_102252</name>
</gene>
<feature type="signal peptide" evidence="2">
    <location>
        <begin position="1"/>
        <end position="25"/>
    </location>
</feature>
<evidence type="ECO:0000259" key="3">
    <source>
        <dbReference type="Pfam" id="PF01471"/>
    </source>
</evidence>
<reference evidence="5" key="1">
    <citation type="submission" date="2016-10" db="EMBL/GenBank/DDBJ databases">
        <authorList>
            <person name="Varghese N."/>
            <person name="Submissions S."/>
        </authorList>
    </citation>
    <scope>NUCLEOTIDE SEQUENCE [LARGE SCALE GENOMIC DNA]</scope>
    <source>
        <strain evidence="5">DSM 16477</strain>
    </source>
</reference>
<dbReference type="EMBL" id="FNBP01000002">
    <property type="protein sequence ID" value="SDF46641.1"/>
    <property type="molecule type" value="Genomic_DNA"/>
</dbReference>
<dbReference type="RefSeq" id="WP_093739621.1">
    <property type="nucleotide sequence ID" value="NZ_FNBP01000002.1"/>
</dbReference>
<dbReference type="Pfam" id="PF01471">
    <property type="entry name" value="PG_binding_1"/>
    <property type="match status" value="1"/>
</dbReference>
<dbReference type="Pfam" id="PF13365">
    <property type="entry name" value="Trypsin_2"/>
    <property type="match status" value="1"/>
</dbReference>
<feature type="compositionally biased region" description="Low complexity" evidence="1">
    <location>
        <begin position="169"/>
        <end position="179"/>
    </location>
</feature>
<dbReference type="InterPro" id="IPR036366">
    <property type="entry name" value="PGBDSf"/>
</dbReference>
<evidence type="ECO:0000256" key="1">
    <source>
        <dbReference type="SAM" id="MobiDB-lite"/>
    </source>
</evidence>
<organism evidence="4 5">
    <name type="scientific">Sulfitobacter delicatus</name>
    <dbReference type="NCBI Taxonomy" id="218672"/>
    <lineage>
        <taxon>Bacteria</taxon>
        <taxon>Pseudomonadati</taxon>
        <taxon>Pseudomonadota</taxon>
        <taxon>Alphaproteobacteria</taxon>
        <taxon>Rhodobacterales</taxon>
        <taxon>Roseobacteraceae</taxon>
        <taxon>Sulfitobacter</taxon>
    </lineage>
</organism>
<dbReference type="InterPro" id="IPR043504">
    <property type="entry name" value="Peptidase_S1_PA_chymotrypsin"/>
</dbReference>
<keyword evidence="5" id="KW-1185">Reference proteome</keyword>
<feature type="compositionally biased region" description="Polar residues" evidence="1">
    <location>
        <begin position="139"/>
        <end position="150"/>
    </location>
</feature>
<dbReference type="SUPFAM" id="SSF50494">
    <property type="entry name" value="Trypsin-like serine proteases"/>
    <property type="match status" value="1"/>
</dbReference>
<proteinExistence type="predicted"/>
<keyword evidence="2" id="KW-0732">Signal</keyword>
<dbReference type="PANTHER" id="PTHR43019">
    <property type="entry name" value="SERINE ENDOPROTEASE DEGS"/>
    <property type="match status" value="1"/>
</dbReference>
<dbReference type="Gene3D" id="1.10.101.10">
    <property type="entry name" value="PGBD-like superfamily/PGBD"/>
    <property type="match status" value="1"/>
</dbReference>
<dbReference type="PANTHER" id="PTHR43019:SF23">
    <property type="entry name" value="PROTEASE DO-LIKE 5, CHLOROPLASTIC"/>
    <property type="match status" value="1"/>
</dbReference>
<evidence type="ECO:0000256" key="2">
    <source>
        <dbReference type="SAM" id="SignalP"/>
    </source>
</evidence>
<protein>
    <submittedName>
        <fullName evidence="4">Putative peptidoglycan binding domain-containing protein</fullName>
    </submittedName>
</protein>
<dbReference type="Gene3D" id="2.40.10.10">
    <property type="entry name" value="Trypsin-like serine proteases"/>
    <property type="match status" value="2"/>
</dbReference>
<dbReference type="InterPro" id="IPR002477">
    <property type="entry name" value="Peptidoglycan-bd-like"/>
</dbReference>